<dbReference type="InterPro" id="IPR009835">
    <property type="entry name" value="SrtB"/>
</dbReference>
<evidence type="ECO:0000313" key="5">
    <source>
        <dbReference type="Proteomes" id="UP000516046"/>
    </source>
</evidence>
<dbReference type="SUPFAM" id="SSF63817">
    <property type="entry name" value="Sortase"/>
    <property type="match status" value="1"/>
</dbReference>
<keyword evidence="3" id="KW-0812">Transmembrane</keyword>
<dbReference type="CDD" id="cd05826">
    <property type="entry name" value="Sortase_B"/>
    <property type="match status" value="1"/>
</dbReference>
<keyword evidence="3" id="KW-0472">Membrane</keyword>
<reference evidence="4 5" key="1">
    <citation type="submission" date="2020-08" db="EMBL/GenBank/DDBJ databases">
        <authorList>
            <person name="Ren C."/>
            <person name="Gu Y."/>
            <person name="Xu Y."/>
        </authorList>
    </citation>
    <scope>NUCLEOTIDE SEQUENCE [LARGE SCALE GENOMIC DNA]</scope>
    <source>
        <strain evidence="4 5">LBM18003</strain>
    </source>
</reference>
<protein>
    <submittedName>
        <fullName evidence="4">Class B sortase</fullName>
    </submittedName>
</protein>
<keyword evidence="1" id="KW-0378">Hydrolase</keyword>
<keyword evidence="5" id="KW-1185">Reference proteome</keyword>
<dbReference type="AlphaFoldDB" id="A0A7G9WKY7"/>
<dbReference type="EMBL" id="CP060696">
    <property type="protein sequence ID" value="QNO19349.1"/>
    <property type="molecule type" value="Genomic_DNA"/>
</dbReference>
<dbReference type="Gene3D" id="2.40.260.10">
    <property type="entry name" value="Sortase"/>
    <property type="match status" value="1"/>
</dbReference>
<gene>
    <name evidence="4" type="ORF">H6X83_07065</name>
</gene>
<evidence type="ECO:0000256" key="2">
    <source>
        <dbReference type="PIRSR" id="PIRSR605754-1"/>
    </source>
</evidence>
<dbReference type="InterPro" id="IPR005754">
    <property type="entry name" value="Sortase"/>
</dbReference>
<evidence type="ECO:0000256" key="3">
    <source>
        <dbReference type="SAM" id="Phobius"/>
    </source>
</evidence>
<dbReference type="RefSeq" id="WP_212508414.1">
    <property type="nucleotide sequence ID" value="NZ_CP060696.1"/>
</dbReference>
<dbReference type="Pfam" id="PF04203">
    <property type="entry name" value="Sortase"/>
    <property type="match status" value="1"/>
</dbReference>
<dbReference type="GO" id="GO:0016787">
    <property type="term" value="F:hydrolase activity"/>
    <property type="evidence" value="ECO:0007669"/>
    <property type="project" value="UniProtKB-KW"/>
</dbReference>
<proteinExistence type="predicted"/>
<feature type="transmembrane region" description="Helical" evidence="3">
    <location>
        <begin position="12"/>
        <end position="32"/>
    </location>
</feature>
<sequence>MPHQRMKKKHILLDILILIFAAVAAISAVYLIQQMVIYPNQNTSAMQNVQKIYHQQLTASYLSESASATGPVSSVSPTTVKNTLSNLKKLNSDIVGWVQYPETVIDYPVVTEPTESPDFYLHHNYLKEDSNHGSIFLPKGTSPVTAKSLLLYGHNMKDGQMFHCIAELTLDQLKQQPLVYFDTGSGAQAYKIFAYLKTNTQSSQGKPFNYTAPKLQTNSDFLQFGYDLAIRSIYRFPVDVRAGDQLLLFSTCSYEFSDFRSVLAARRVRTEESNTVDSSAITQSTKPLYPDCWYVSHGETKPNWPATYTEAAKKKELPWPAA</sequence>
<organism evidence="4 5">
    <name type="scientific">Caproicibacterium amylolyticum</name>
    <dbReference type="NCBI Taxonomy" id="2766537"/>
    <lineage>
        <taxon>Bacteria</taxon>
        <taxon>Bacillati</taxon>
        <taxon>Bacillota</taxon>
        <taxon>Clostridia</taxon>
        <taxon>Eubacteriales</taxon>
        <taxon>Oscillospiraceae</taxon>
        <taxon>Caproicibacterium</taxon>
    </lineage>
</organism>
<keyword evidence="3" id="KW-1133">Transmembrane helix</keyword>
<evidence type="ECO:0000313" key="4">
    <source>
        <dbReference type="EMBL" id="QNO19349.1"/>
    </source>
</evidence>
<evidence type="ECO:0000256" key="1">
    <source>
        <dbReference type="ARBA" id="ARBA00022801"/>
    </source>
</evidence>
<feature type="active site" description="Proton donor/acceptor" evidence="2">
    <location>
        <position position="154"/>
    </location>
</feature>
<accession>A0A7G9WKY7</accession>
<dbReference type="KEGG" id="caml:H6X83_07065"/>
<name>A0A7G9WKY7_9FIRM</name>
<feature type="active site" description="Acyl-thioester intermediate" evidence="2">
    <location>
        <position position="252"/>
    </location>
</feature>
<dbReference type="Proteomes" id="UP000516046">
    <property type="component" value="Chromosome"/>
</dbReference>
<dbReference type="InterPro" id="IPR023365">
    <property type="entry name" value="Sortase_dom-sf"/>
</dbReference>